<dbReference type="Proteomes" id="UP000249610">
    <property type="component" value="Unassembled WGS sequence"/>
</dbReference>
<organism evidence="6 7">
    <name type="scientific">Algoriphagus yeomjeoni</name>
    <dbReference type="NCBI Taxonomy" id="291403"/>
    <lineage>
        <taxon>Bacteria</taxon>
        <taxon>Pseudomonadati</taxon>
        <taxon>Bacteroidota</taxon>
        <taxon>Cytophagia</taxon>
        <taxon>Cytophagales</taxon>
        <taxon>Cyclobacteriaceae</taxon>
        <taxon>Algoriphagus</taxon>
    </lineage>
</organism>
<dbReference type="GO" id="GO:0003677">
    <property type="term" value="F:DNA binding"/>
    <property type="evidence" value="ECO:0007669"/>
    <property type="project" value="UniProtKB-KW"/>
</dbReference>
<accession>A0A327P739</accession>
<reference evidence="6 7" key="1">
    <citation type="submission" date="2018-06" db="EMBL/GenBank/DDBJ databases">
        <title>Genomic Encyclopedia of Archaeal and Bacterial Type Strains, Phase II (KMG-II): from individual species to whole genera.</title>
        <authorList>
            <person name="Goeker M."/>
        </authorList>
    </citation>
    <scope>NUCLEOTIDE SEQUENCE [LARGE SCALE GENOMIC DNA]</scope>
    <source>
        <strain evidence="6 7">DSM 23446</strain>
    </source>
</reference>
<evidence type="ECO:0000256" key="3">
    <source>
        <dbReference type="ARBA" id="ARBA00023125"/>
    </source>
</evidence>
<dbReference type="SUPFAM" id="SSF116734">
    <property type="entry name" value="DNA methylase specificity domain"/>
    <property type="match status" value="2"/>
</dbReference>
<dbReference type="Pfam" id="PF01420">
    <property type="entry name" value="Methylase_S"/>
    <property type="match status" value="2"/>
</dbReference>
<sequence>MGENKFKKSVSGIEVPKGWSIDLVGNAFEICNNLRFPISESERKNMQGEFPYYGPTKVQDFINEYRVEGKYVLIGEDGDHFLKWSELPMTLLVEGRFNVNNHAHLVKGEDNLTEWFYYYFQHRELTKYLTRQGAGRYKLTKNALSKIPILLPPISEQQSIAEILGTIDQAIQISERLIAQKELRKKWLMQNLLTGKKRLKGFEGEWEDQSLEKICKITKGEQLNRLDLGKTGIYPSYSGGISPSGYTDEWNTPENTIIISEGGNSCGYVNFVTTRFWSGGHCYALSKLTKIIIKDFLFQILKFNEPSIMRLRVGSGLPNVQKKDLEKYRLFIPPIEEQSAIAQVLQTSDQEIKLLKEKVEKLRVQKKGMMQRLLTGKVRVNFKD</sequence>
<feature type="coiled-coil region" evidence="4">
    <location>
        <begin position="345"/>
        <end position="372"/>
    </location>
</feature>
<dbReference type="PANTHER" id="PTHR30408:SF12">
    <property type="entry name" value="TYPE I RESTRICTION ENZYME MJAVIII SPECIFICITY SUBUNIT"/>
    <property type="match status" value="1"/>
</dbReference>
<dbReference type="GO" id="GO:0009307">
    <property type="term" value="P:DNA restriction-modification system"/>
    <property type="evidence" value="ECO:0007669"/>
    <property type="project" value="UniProtKB-KW"/>
</dbReference>
<dbReference type="Gene3D" id="1.10.287.1120">
    <property type="entry name" value="Bipartite methylase S protein"/>
    <property type="match status" value="1"/>
</dbReference>
<evidence type="ECO:0000313" key="6">
    <source>
        <dbReference type="EMBL" id="RAI88079.1"/>
    </source>
</evidence>
<dbReference type="InterPro" id="IPR052021">
    <property type="entry name" value="Type-I_RS_S_subunit"/>
</dbReference>
<dbReference type="PANTHER" id="PTHR30408">
    <property type="entry name" value="TYPE-1 RESTRICTION ENZYME ECOKI SPECIFICITY PROTEIN"/>
    <property type="match status" value="1"/>
</dbReference>
<evidence type="ECO:0000256" key="4">
    <source>
        <dbReference type="SAM" id="Coils"/>
    </source>
</evidence>
<keyword evidence="3" id="KW-0238">DNA-binding</keyword>
<feature type="domain" description="Type I restriction modification DNA specificity" evidence="5">
    <location>
        <begin position="205"/>
        <end position="362"/>
    </location>
</feature>
<dbReference type="CDD" id="cd17291">
    <property type="entry name" value="RMtype1_S_MgeORF438P-TRD-CR_like"/>
    <property type="match status" value="1"/>
</dbReference>
<protein>
    <submittedName>
        <fullName evidence="6">Type I restriction enzyme S subunit</fullName>
    </submittedName>
</protein>
<dbReference type="InterPro" id="IPR000055">
    <property type="entry name" value="Restrct_endonuc_typeI_TRD"/>
</dbReference>
<dbReference type="EMBL" id="QLLK01000008">
    <property type="protein sequence ID" value="RAI88079.1"/>
    <property type="molecule type" value="Genomic_DNA"/>
</dbReference>
<evidence type="ECO:0000256" key="1">
    <source>
        <dbReference type="ARBA" id="ARBA00010923"/>
    </source>
</evidence>
<dbReference type="InterPro" id="IPR044946">
    <property type="entry name" value="Restrct_endonuc_typeI_TRD_sf"/>
</dbReference>
<comment type="caution">
    <text evidence="6">The sequence shown here is derived from an EMBL/GenBank/DDBJ whole genome shotgun (WGS) entry which is preliminary data.</text>
</comment>
<keyword evidence="7" id="KW-1185">Reference proteome</keyword>
<feature type="domain" description="Type I restriction modification DNA specificity" evidence="5">
    <location>
        <begin position="19"/>
        <end position="180"/>
    </location>
</feature>
<dbReference type="CDD" id="cd17262">
    <property type="entry name" value="RMtype1_S_Aco12261I-TRD2-CR2"/>
    <property type="match status" value="1"/>
</dbReference>
<gene>
    <name evidence="6" type="ORF">LV83_02997</name>
</gene>
<proteinExistence type="inferred from homology"/>
<dbReference type="RefSeq" id="WP_111612325.1">
    <property type="nucleotide sequence ID" value="NZ_QLLK01000008.1"/>
</dbReference>
<name>A0A327P739_9BACT</name>
<dbReference type="Gene3D" id="3.90.220.20">
    <property type="entry name" value="DNA methylase specificity domains"/>
    <property type="match status" value="2"/>
</dbReference>
<keyword evidence="2" id="KW-0680">Restriction system</keyword>
<comment type="similarity">
    <text evidence="1">Belongs to the type-I restriction system S methylase family.</text>
</comment>
<evidence type="ECO:0000256" key="2">
    <source>
        <dbReference type="ARBA" id="ARBA00022747"/>
    </source>
</evidence>
<keyword evidence="4" id="KW-0175">Coiled coil</keyword>
<dbReference type="OrthoDB" id="667970at2"/>
<dbReference type="AlphaFoldDB" id="A0A327P739"/>
<evidence type="ECO:0000259" key="5">
    <source>
        <dbReference type="Pfam" id="PF01420"/>
    </source>
</evidence>
<evidence type="ECO:0000313" key="7">
    <source>
        <dbReference type="Proteomes" id="UP000249610"/>
    </source>
</evidence>